<keyword evidence="11" id="KW-0648">Protein biosynthesis</keyword>
<dbReference type="SUPFAM" id="SSF47060">
    <property type="entry name" value="S15/NS1 RNA-binding domain"/>
    <property type="match status" value="6"/>
</dbReference>
<dbReference type="PROSITE" id="PS00178">
    <property type="entry name" value="AA_TRNA_LIGASE_I"/>
    <property type="match status" value="1"/>
</dbReference>
<dbReference type="SMART" id="SM00946">
    <property type="entry name" value="ProRS-C_1"/>
    <property type="match status" value="1"/>
</dbReference>
<dbReference type="FunFam" id="3.90.800.10:FF:000001">
    <property type="entry name" value="Glutamine--tRNA ligase"/>
    <property type="match status" value="1"/>
</dbReference>
<comment type="catalytic activity">
    <reaction evidence="15">
        <text>tRNA(Pro) + L-proline + ATP = L-prolyl-tRNA(Pro) + AMP + diphosphate</text>
        <dbReference type="Rhea" id="RHEA:14305"/>
        <dbReference type="Rhea" id="RHEA-COMP:9700"/>
        <dbReference type="Rhea" id="RHEA-COMP:9702"/>
        <dbReference type="ChEBI" id="CHEBI:30616"/>
        <dbReference type="ChEBI" id="CHEBI:33019"/>
        <dbReference type="ChEBI" id="CHEBI:60039"/>
        <dbReference type="ChEBI" id="CHEBI:78442"/>
        <dbReference type="ChEBI" id="CHEBI:78532"/>
        <dbReference type="ChEBI" id="CHEBI:456215"/>
        <dbReference type="EC" id="6.1.1.15"/>
    </reaction>
    <physiologicalReaction direction="left-to-right" evidence="15">
        <dbReference type="Rhea" id="RHEA:14306"/>
    </physiologicalReaction>
</comment>
<evidence type="ECO:0000256" key="14">
    <source>
        <dbReference type="ARBA" id="ARBA00047366"/>
    </source>
</evidence>
<evidence type="ECO:0000256" key="19">
    <source>
        <dbReference type="SAM" id="MobiDB-lite"/>
    </source>
</evidence>
<dbReference type="InterPro" id="IPR000738">
    <property type="entry name" value="WHEP-TRS_dom"/>
</dbReference>
<dbReference type="SUPFAM" id="SSF64586">
    <property type="entry name" value="C-terminal domain of ProRS"/>
    <property type="match status" value="1"/>
</dbReference>
<protein>
    <recommendedName>
        <fullName evidence="17">Bifunctional glutamate/proline--tRNA ligase</fullName>
        <ecNumber evidence="2">6.1.1.15</ecNumber>
        <ecNumber evidence="3">6.1.1.17</ecNumber>
    </recommendedName>
    <alternativeName>
        <fullName evidence="18">Bifunctional aminoacyl-tRNA synthetase</fullName>
    </alternativeName>
</protein>
<dbReference type="GO" id="GO:0003723">
    <property type="term" value="F:RNA binding"/>
    <property type="evidence" value="ECO:0007669"/>
    <property type="project" value="UniProtKB-KW"/>
</dbReference>
<feature type="compositionally biased region" description="Basic and acidic residues" evidence="19">
    <location>
        <begin position="1185"/>
        <end position="1202"/>
    </location>
</feature>
<dbReference type="SUPFAM" id="SSF47616">
    <property type="entry name" value="GST C-terminal domain-like"/>
    <property type="match status" value="1"/>
</dbReference>
<evidence type="ECO:0000256" key="1">
    <source>
        <dbReference type="ARBA" id="ARBA00009968"/>
    </source>
</evidence>
<dbReference type="FunFam" id="3.30.930.10:FF:000007">
    <property type="entry name" value="Bifunctional glutamate/proline--tRNA ligase"/>
    <property type="match status" value="1"/>
</dbReference>
<keyword evidence="8" id="KW-0862">Zinc</keyword>
<dbReference type="EC" id="6.1.1.15" evidence="2"/>
<dbReference type="HAMAP" id="MF_02076">
    <property type="entry name" value="Glu_tRNA_synth_type2"/>
    <property type="match status" value="1"/>
</dbReference>
<feature type="region of interest" description="Disordered" evidence="19">
    <location>
        <begin position="914"/>
        <end position="942"/>
    </location>
</feature>
<dbReference type="FunFam" id="1.10.1160.10:FF:000001">
    <property type="entry name" value="Glutamine--tRNA ligase"/>
    <property type="match status" value="1"/>
</dbReference>
<dbReference type="Gene3D" id="1.20.1050.130">
    <property type="match status" value="1"/>
</dbReference>
<evidence type="ECO:0000256" key="3">
    <source>
        <dbReference type="ARBA" id="ARBA00012835"/>
    </source>
</evidence>
<dbReference type="Gene3D" id="1.10.287.10">
    <property type="entry name" value="S15/NS1, RNA-binding"/>
    <property type="match status" value="6"/>
</dbReference>
<dbReference type="Pfam" id="PF03950">
    <property type="entry name" value="tRNA-synt_1c_C"/>
    <property type="match status" value="1"/>
</dbReference>
<dbReference type="Pfam" id="PF00458">
    <property type="entry name" value="WHEP-TRS"/>
    <property type="match status" value="6"/>
</dbReference>
<keyword evidence="20" id="KW-0732">Signal</keyword>
<evidence type="ECO:0000256" key="16">
    <source>
        <dbReference type="ARBA" id="ARBA00061295"/>
    </source>
</evidence>
<dbReference type="GO" id="GO:0004827">
    <property type="term" value="F:proline-tRNA ligase activity"/>
    <property type="evidence" value="ECO:0007669"/>
    <property type="project" value="UniProtKB-EC"/>
</dbReference>
<evidence type="ECO:0000256" key="6">
    <source>
        <dbReference type="ARBA" id="ARBA00022723"/>
    </source>
</evidence>
<dbReference type="NCBIfam" id="TIGR00408">
    <property type="entry name" value="proS_fam_I"/>
    <property type="match status" value="1"/>
</dbReference>
<evidence type="ECO:0000259" key="21">
    <source>
        <dbReference type="PROSITE" id="PS50862"/>
    </source>
</evidence>
<dbReference type="SMR" id="A0A482XFR4"/>
<dbReference type="Gene3D" id="3.30.110.30">
    <property type="entry name" value="C-terminal domain of ProRS"/>
    <property type="match status" value="1"/>
</dbReference>
<dbReference type="GO" id="GO:0006424">
    <property type="term" value="P:glutamyl-tRNA aminoacylation"/>
    <property type="evidence" value="ECO:0007669"/>
    <property type="project" value="InterPro"/>
</dbReference>
<name>A0A482XFR4_LAOST</name>
<evidence type="ECO:0000256" key="12">
    <source>
        <dbReference type="ARBA" id="ARBA00023146"/>
    </source>
</evidence>
<evidence type="ECO:0000256" key="11">
    <source>
        <dbReference type="ARBA" id="ARBA00022917"/>
    </source>
</evidence>
<dbReference type="SUPFAM" id="SSF52374">
    <property type="entry name" value="Nucleotidylyl transferase"/>
    <property type="match status" value="1"/>
</dbReference>
<dbReference type="InterPro" id="IPR049437">
    <property type="entry name" value="tRNA-synt_1c_C2"/>
</dbReference>
<dbReference type="Gene3D" id="3.40.50.800">
    <property type="entry name" value="Anticodon-binding domain"/>
    <property type="match status" value="1"/>
</dbReference>
<dbReference type="SMART" id="SM00991">
    <property type="entry name" value="WHEP-TRS"/>
    <property type="match status" value="6"/>
</dbReference>
<dbReference type="InterPro" id="IPR004526">
    <property type="entry name" value="Glu-tRNA-synth_arc/euk"/>
</dbReference>
<feature type="compositionally biased region" description="Basic and acidic residues" evidence="19">
    <location>
        <begin position="390"/>
        <end position="405"/>
    </location>
</feature>
<evidence type="ECO:0000259" key="22">
    <source>
        <dbReference type="PROSITE" id="PS51185"/>
    </source>
</evidence>
<dbReference type="GO" id="GO:0005524">
    <property type="term" value="F:ATP binding"/>
    <property type="evidence" value="ECO:0007669"/>
    <property type="project" value="UniProtKB-KW"/>
</dbReference>
<dbReference type="InterPro" id="IPR000924">
    <property type="entry name" value="Glu/Gln-tRNA-synth"/>
</dbReference>
<feature type="region of interest" description="Disordered" evidence="19">
    <location>
        <begin position="803"/>
        <end position="841"/>
    </location>
</feature>
<feature type="compositionally biased region" description="Basic and acidic residues" evidence="19">
    <location>
        <begin position="1006"/>
        <end position="1016"/>
    </location>
</feature>
<evidence type="ECO:0000256" key="2">
    <source>
        <dbReference type="ARBA" id="ARBA00012831"/>
    </source>
</evidence>
<proteinExistence type="inferred from homology"/>
<dbReference type="SUPFAM" id="SSF50715">
    <property type="entry name" value="Ribosomal protein L25-like"/>
    <property type="match status" value="1"/>
</dbReference>
<evidence type="ECO:0000256" key="15">
    <source>
        <dbReference type="ARBA" id="ARBA00050792"/>
    </source>
</evidence>
<feature type="compositionally biased region" description="Polar residues" evidence="19">
    <location>
        <begin position="1128"/>
        <end position="1140"/>
    </location>
</feature>
<dbReference type="Gene3D" id="3.40.50.620">
    <property type="entry name" value="HUPs"/>
    <property type="match status" value="1"/>
</dbReference>
<comment type="catalytic activity">
    <reaction evidence="14">
        <text>tRNA(Glu) + L-glutamate + ATP = L-glutamyl-tRNA(Glu) + AMP + diphosphate</text>
        <dbReference type="Rhea" id="RHEA:23540"/>
        <dbReference type="Rhea" id="RHEA-COMP:9663"/>
        <dbReference type="Rhea" id="RHEA-COMP:9680"/>
        <dbReference type="ChEBI" id="CHEBI:29985"/>
        <dbReference type="ChEBI" id="CHEBI:30616"/>
        <dbReference type="ChEBI" id="CHEBI:33019"/>
        <dbReference type="ChEBI" id="CHEBI:78442"/>
        <dbReference type="ChEBI" id="CHEBI:78520"/>
        <dbReference type="ChEBI" id="CHEBI:456215"/>
        <dbReference type="EC" id="6.1.1.17"/>
    </reaction>
    <physiologicalReaction direction="left-to-right" evidence="14">
        <dbReference type="Rhea" id="RHEA:23541"/>
    </physiologicalReaction>
</comment>
<dbReference type="InterPro" id="IPR009068">
    <property type="entry name" value="uS15_NS1_RNA-bd_sf"/>
</dbReference>
<dbReference type="PROSITE" id="PS00762">
    <property type="entry name" value="WHEP_TRS_1"/>
    <property type="match status" value="3"/>
</dbReference>
<evidence type="ECO:0000313" key="23">
    <source>
        <dbReference type="EMBL" id="RZF44562.1"/>
    </source>
</evidence>
<dbReference type="GO" id="GO:0005737">
    <property type="term" value="C:cytoplasm"/>
    <property type="evidence" value="ECO:0007669"/>
    <property type="project" value="InterPro"/>
</dbReference>
<dbReference type="SUPFAM" id="SSF55681">
    <property type="entry name" value="Class II aaRS and biotin synthetases"/>
    <property type="match status" value="1"/>
</dbReference>
<dbReference type="Proteomes" id="UP000291343">
    <property type="component" value="Unassembled WGS sequence"/>
</dbReference>
<dbReference type="InterPro" id="IPR020058">
    <property type="entry name" value="Glu/Gln-tRNA-synth_Ib_cat-dom"/>
</dbReference>
<dbReference type="FunFam" id="3.40.50.620:FF:000070">
    <property type="entry name" value="Bifunctional glutamate/proline--tRNA ligase"/>
    <property type="match status" value="1"/>
</dbReference>
<accession>A0A482XFR4</accession>
<feature type="region of interest" description="Disordered" evidence="19">
    <location>
        <begin position="1185"/>
        <end position="1230"/>
    </location>
</feature>
<dbReference type="OrthoDB" id="1350766at2759"/>
<keyword evidence="5" id="KW-0436">Ligase</keyword>
<dbReference type="Gene3D" id="2.40.240.10">
    <property type="entry name" value="Ribosomal Protein L25, Chain P"/>
    <property type="match status" value="1"/>
</dbReference>
<evidence type="ECO:0000256" key="20">
    <source>
        <dbReference type="SAM" id="SignalP"/>
    </source>
</evidence>
<dbReference type="NCBIfam" id="TIGR00463">
    <property type="entry name" value="gltX_arch"/>
    <property type="match status" value="1"/>
</dbReference>
<evidence type="ECO:0000256" key="7">
    <source>
        <dbReference type="ARBA" id="ARBA00022741"/>
    </source>
</evidence>
<dbReference type="GO" id="GO:0004818">
    <property type="term" value="F:glutamate-tRNA ligase activity"/>
    <property type="evidence" value="ECO:0007669"/>
    <property type="project" value="UniProtKB-EC"/>
</dbReference>
<dbReference type="InterPro" id="IPR011035">
    <property type="entry name" value="Ribosomal_bL25/Gln-tRNA_synth"/>
</dbReference>
<feature type="domain" description="WHEP-TRS" evidence="22">
    <location>
        <begin position="848"/>
        <end position="904"/>
    </location>
</feature>
<evidence type="ECO:0000256" key="10">
    <source>
        <dbReference type="ARBA" id="ARBA00022884"/>
    </source>
</evidence>
<dbReference type="FunFam" id="1.10.287.10:FF:000006">
    <property type="entry name" value="Bifunctional glutamate/proline--tRNA ligase"/>
    <property type="match status" value="6"/>
</dbReference>
<keyword evidence="10" id="KW-0694">RNA-binding</keyword>
<dbReference type="Gene3D" id="3.30.930.10">
    <property type="entry name" value="Bira Bifunctional Protein, Domain 2"/>
    <property type="match status" value="1"/>
</dbReference>
<dbReference type="InterPro" id="IPR002314">
    <property type="entry name" value="aa-tRNA-synt_IIb"/>
</dbReference>
<dbReference type="CDD" id="cd00936">
    <property type="entry name" value="WEPRS_RNA"/>
    <property type="match status" value="6"/>
</dbReference>
<comment type="caution">
    <text evidence="23">The sequence shown here is derived from an EMBL/GenBank/DDBJ whole genome shotgun (WGS) entry which is preliminary data.</text>
</comment>
<feature type="chain" id="PRO_5019742411" description="Bifunctional glutamate/proline--tRNA ligase" evidence="20">
    <location>
        <begin position="20"/>
        <end position="1821"/>
    </location>
</feature>
<feature type="domain" description="Aminoacyl-transfer RNA synthetases class-II family profile" evidence="21">
    <location>
        <begin position="1351"/>
        <end position="1601"/>
    </location>
</feature>
<dbReference type="InterPro" id="IPR004499">
    <property type="entry name" value="Pro-tRNA-ligase_IIa_arc-type"/>
</dbReference>
<dbReference type="HAMAP" id="MF_01571">
    <property type="entry name" value="Pro_tRNA_synth_type3"/>
    <property type="match status" value="1"/>
</dbReference>
<feature type="signal peptide" evidence="20">
    <location>
        <begin position="1"/>
        <end position="19"/>
    </location>
</feature>
<evidence type="ECO:0000256" key="5">
    <source>
        <dbReference type="ARBA" id="ARBA00022598"/>
    </source>
</evidence>
<keyword evidence="6" id="KW-0479">Metal-binding</keyword>
<sequence length="1821" mass="203652">MLLLCTVSTILMDFPLTTLVHHPYQRLLFINPPPPRIHSPTKSTITSSSSFEVVNWRIISCAHFTPPIYNIQVSFTQLQSPHKSRHSGYWRQVSCLAACLCSGLNKPVTCSRALIIANLLKEEIDIEVVWGDETSLTIDGIVFDTNPAICRYLSRIAKKSNLYGTNIPETVEIDHWISFSIGPLNCTNQFADGLVYLEKVLAPVTFLVGSQLTLADVFVWATLFENNKFKKLLFLSVFPANVERWYKLVEENKVIAAAVASLPAKTQEPSDATAAGKKEEGKFVDLPGAEMGKVVVRFPPEASGYLHIGHAKAALLNQYYQEAFKGKLIMRFDDTNPAKEKVDFEKVILEDLELLEIKPDQFTHTSSYFDLMLAMCERLIKEGKAYVDDTEPEQMKAEREQRQESVNRNNSVAKNMEKWNEMKAGSEYGQKCCVRAKIDMNSANGCMRDPTIYRCKNEPHPRTGTKYKVYPTYDFACPIVDSIEGVTHCLRTMEYHDRDEQFYWFIDALSLRKPHIWEFARLNMTNTVLSKRKLTWFVENGFVDGWDDPRFPTVRGVLRHGMTVEGLKQFIIAQGSSRSVVVMEWDKIWAFNKKVIDPVAPRYTAVEGDTDATVVVNVNGVKEEQLIVPKHPKNPDVGTKSVCVGPRVLIDYADAECLKEGENTTFINWGNLRIKKINRKDNRIVSVDAEPNLDDKDYKKTLKITWLAESPKAPLIPAVITYFDHIISKPVLGKDEDFKTYIGHNTKTEVKMLGDPELASVKKSEIIQLQRKGFFICDSPYKPPSIHSGKESPICLFFIPDGHTKEMPTQGPRKKTEEVSVKEKKQSLKGKAAEKSPLEESNPIVPQDAVSLNKQITEQGDKIRQLKANKASKAEITAEVQLLLNLKNSFKTLTGLDWQPGVALPVPVAIKAESNSGADNAESLDKEITSQGEKVRRLKSEKAGKDVIAEEVKVLLGLKDQYKKKTGKDWSPKPAGSGDSGTPAVKPESGSNSAKDINDKIVAQGDKVRSLKSEKAPKDRVDAEVKLLLELKSEFKKVAGKDWKPGTVVESEVKVAAAPQAVNSAEQVNNKIVAQGDKVRVLKAEKAAKNVIDAEVKTLLELKAEFKKVSGQDWKPGVKVGTVETAVPDSTMSPPSNGTDRTSELDAKITEQGNLVRKLKSEKAAKNVIGDEVKVLLALKEEYKKVSGKDWKPAESPNKDDNEPSSTTVTVTSSSPVNPQVAEIESKIKEVGDKIRQLKADKADKNVISAEVAELLSLKAQYKTASGKDWTPDAGSQQPRKPTPAKKEKSPKPPPQKKKQAEEKLPSTDESSGLKKQTRLGMEAKKEENLSDWYSQVIVKGEMIEYYDVSGCYVLRPWSFAIWETIKDFLDKEIKKMGVKNCYFPIFVSQAVLEKEKDHIADFAPEVAWVTKSGDSDLAEPIAIRPTSETVMYPAFAKWIQSYRDLPIKLNQWNNVVRWEFKHPQPFLRTREFLWQEGHTAYATVKEAQDEVLQILDLYKRVYTDLLAIPVVKGRKTEKEKFAGGDFTTTVEAFISASGRAIQGATSHYLGQNFSKMFEVVFEHPETQEKEYVYQNSWGMTTRTIGVLIMVHADNQGLVLPPRVAAIQVIVVPCGITAKQTEADRKELINACKEVETALSGAGIRVEGDYRDNYSPGWKFNHWELKGVPIRLEIGPKDMKSGQLVLVRRDNGSKISAKSSDAVQQVLALLEDIHTSMLKKATEELSSHIIITSDWNEFCTSLDKKCIVMSPFCGAIPCEELIKQESARDEPGDETAGQASMGAKSLCIPFEQPKPLKPNEKCFHPACKNKATAYTLFGRSY</sequence>
<keyword evidence="12" id="KW-0030">Aminoacyl-tRNA synthetase</keyword>
<feature type="region of interest" description="Disordered" evidence="19">
    <location>
        <begin position="390"/>
        <end position="409"/>
    </location>
</feature>
<dbReference type="GO" id="GO:0017101">
    <property type="term" value="C:aminoacyl-tRNA synthetase multienzyme complex"/>
    <property type="evidence" value="ECO:0007669"/>
    <property type="project" value="TreeGrafter"/>
</dbReference>
<feature type="compositionally biased region" description="Basic and acidic residues" evidence="19">
    <location>
        <begin position="814"/>
        <end position="838"/>
    </location>
</feature>
<feature type="region of interest" description="Disordered" evidence="19">
    <location>
        <begin position="964"/>
        <end position="1016"/>
    </location>
</feature>
<feature type="domain" description="WHEP-TRS" evidence="22">
    <location>
        <begin position="993"/>
        <end position="1049"/>
    </location>
</feature>
<evidence type="ECO:0000256" key="4">
    <source>
        <dbReference type="ARBA" id="ARBA00022553"/>
    </source>
</evidence>
<feature type="domain" description="WHEP-TRS" evidence="22">
    <location>
        <begin position="1064"/>
        <end position="1120"/>
    </location>
</feature>
<comment type="similarity">
    <text evidence="16">In the N-terminal section; belongs to the class-I aminoacyl-tRNA synthetase family. Glutamate--tRNA ligase type 2 subfamily.</text>
</comment>
<dbReference type="InterPro" id="IPR020059">
    <property type="entry name" value="Glu/Gln-tRNA-synth_Ib_codon-bd"/>
</dbReference>
<dbReference type="InterPro" id="IPR001412">
    <property type="entry name" value="aa-tRNA-synth_I_CS"/>
</dbReference>
<keyword evidence="13" id="KW-0511">Multifunctional enzyme</keyword>
<dbReference type="InterPro" id="IPR004154">
    <property type="entry name" value="Anticodon-bd"/>
</dbReference>
<keyword evidence="9" id="KW-0067">ATP-binding</keyword>
<evidence type="ECO:0000256" key="17">
    <source>
        <dbReference type="ARBA" id="ARBA00067786"/>
    </source>
</evidence>
<dbReference type="InterPro" id="IPR036282">
    <property type="entry name" value="Glutathione-S-Trfase_C_sf"/>
</dbReference>
<dbReference type="Pfam" id="PF03129">
    <property type="entry name" value="HGTP_anticodon"/>
    <property type="match status" value="1"/>
</dbReference>
<evidence type="ECO:0000313" key="24">
    <source>
        <dbReference type="Proteomes" id="UP000291343"/>
    </source>
</evidence>
<dbReference type="PROSITE" id="PS51185">
    <property type="entry name" value="WHEP_TRS_2"/>
    <property type="match status" value="6"/>
</dbReference>
<dbReference type="InterPro" id="IPR045864">
    <property type="entry name" value="aa-tRNA-synth_II/BPL/LPL"/>
</dbReference>
<dbReference type="Pfam" id="PF00749">
    <property type="entry name" value="tRNA-synt_1c"/>
    <property type="match status" value="1"/>
</dbReference>
<dbReference type="InterPro" id="IPR014729">
    <property type="entry name" value="Rossmann-like_a/b/a_fold"/>
</dbReference>
<dbReference type="FunFam" id="3.30.110.30:FF:000001">
    <property type="entry name" value="Bifunctional glutamate/proline--tRNA ligase"/>
    <property type="match status" value="1"/>
</dbReference>
<feature type="compositionally biased region" description="Basic and acidic residues" evidence="19">
    <location>
        <begin position="923"/>
        <end position="942"/>
    </location>
</feature>
<evidence type="ECO:0000256" key="18">
    <source>
        <dbReference type="ARBA" id="ARBA00076053"/>
    </source>
</evidence>
<feature type="domain" description="WHEP-TRS" evidence="22">
    <location>
        <begin position="1141"/>
        <end position="1197"/>
    </location>
</feature>
<dbReference type="PRINTS" id="PR00987">
    <property type="entry name" value="TRNASYNTHGLU"/>
</dbReference>
<dbReference type="InterPro" id="IPR004046">
    <property type="entry name" value="GST_C"/>
</dbReference>
<feature type="region of interest" description="Disordered" evidence="19">
    <location>
        <begin position="1266"/>
        <end position="1323"/>
    </location>
</feature>
<dbReference type="CDD" id="cd10309">
    <property type="entry name" value="GST_C_GluProRS_N"/>
    <property type="match status" value="1"/>
</dbReference>
<feature type="compositionally biased region" description="Low complexity" evidence="19">
    <location>
        <begin position="1204"/>
        <end position="1217"/>
    </location>
</feature>
<dbReference type="CDD" id="cd00807">
    <property type="entry name" value="GlnRS_core"/>
    <property type="match status" value="1"/>
</dbReference>
<evidence type="ECO:0000256" key="13">
    <source>
        <dbReference type="ARBA" id="ARBA00023268"/>
    </source>
</evidence>
<dbReference type="SUPFAM" id="SSF52954">
    <property type="entry name" value="Class II aaRS ABD-related"/>
    <property type="match status" value="1"/>
</dbReference>
<keyword evidence="24" id="KW-1185">Reference proteome</keyword>
<dbReference type="CDD" id="cd00862">
    <property type="entry name" value="ProRS_anticodon_zinc"/>
    <property type="match status" value="1"/>
</dbReference>
<dbReference type="Pfam" id="PF09180">
    <property type="entry name" value="ProRS-C_1"/>
    <property type="match status" value="1"/>
</dbReference>
<dbReference type="GO" id="GO:0006433">
    <property type="term" value="P:prolyl-tRNA aminoacylation"/>
    <property type="evidence" value="ECO:0007669"/>
    <property type="project" value="InterPro"/>
</dbReference>
<dbReference type="EC" id="6.1.1.17" evidence="3"/>
<feature type="domain" description="WHEP-TRS" evidence="22">
    <location>
        <begin position="1220"/>
        <end position="1276"/>
    </location>
</feature>
<dbReference type="FunFam" id="3.40.50.800:FF:000005">
    <property type="entry name" value="bifunctional glutamate/proline--tRNA ligase"/>
    <property type="match status" value="1"/>
</dbReference>
<dbReference type="CDD" id="cd00778">
    <property type="entry name" value="ProRS_core_arch_euk"/>
    <property type="match status" value="1"/>
</dbReference>
<keyword evidence="7" id="KW-0547">Nucleotide-binding</keyword>
<dbReference type="PANTHER" id="PTHR43382">
    <property type="entry name" value="PROLYL-TRNA SYNTHETASE"/>
    <property type="match status" value="1"/>
</dbReference>
<dbReference type="InterPro" id="IPR016061">
    <property type="entry name" value="Pro-tRNA_ligase_II_C"/>
</dbReference>
<dbReference type="Pfam" id="PF00587">
    <property type="entry name" value="tRNA-synt_2b"/>
    <property type="match status" value="1"/>
</dbReference>
<dbReference type="InterPro" id="IPR006195">
    <property type="entry name" value="aa-tRNA-synth_II"/>
</dbReference>
<evidence type="ECO:0000256" key="9">
    <source>
        <dbReference type="ARBA" id="ARBA00022840"/>
    </source>
</evidence>
<dbReference type="Pfam" id="PF20974">
    <property type="entry name" value="tRNA-synt_1c_C2"/>
    <property type="match status" value="1"/>
</dbReference>
<dbReference type="InterPro" id="IPR020056">
    <property type="entry name" value="Rbsml_bL25/Gln-tRNA_synth_N"/>
</dbReference>
<organism evidence="23 24">
    <name type="scientific">Laodelphax striatellus</name>
    <name type="common">Small brown planthopper</name>
    <name type="synonym">Delphax striatella</name>
    <dbReference type="NCBI Taxonomy" id="195883"/>
    <lineage>
        <taxon>Eukaryota</taxon>
        <taxon>Metazoa</taxon>
        <taxon>Ecdysozoa</taxon>
        <taxon>Arthropoda</taxon>
        <taxon>Hexapoda</taxon>
        <taxon>Insecta</taxon>
        <taxon>Pterygota</taxon>
        <taxon>Neoptera</taxon>
        <taxon>Paraneoptera</taxon>
        <taxon>Hemiptera</taxon>
        <taxon>Auchenorrhyncha</taxon>
        <taxon>Fulgoroidea</taxon>
        <taxon>Delphacidae</taxon>
        <taxon>Criomorphinae</taxon>
        <taxon>Laodelphax</taxon>
    </lineage>
</organism>
<dbReference type="InterPro" id="IPR036621">
    <property type="entry name" value="Anticodon-bd_dom_sf"/>
</dbReference>
<comment type="similarity">
    <text evidence="1">In the C-terminal section; belongs to the class-II aminoacyl-tRNA synthetase family.</text>
</comment>
<dbReference type="InterPro" id="IPR033721">
    <property type="entry name" value="ProRS_core_arch_euk"/>
</dbReference>
<reference evidence="23 24" key="1">
    <citation type="journal article" date="2017" name="Gigascience">
        <title>Genome sequence of the small brown planthopper, Laodelphax striatellus.</title>
        <authorList>
            <person name="Zhu J."/>
            <person name="Jiang F."/>
            <person name="Wang X."/>
            <person name="Yang P."/>
            <person name="Bao Y."/>
            <person name="Zhao W."/>
            <person name="Wang W."/>
            <person name="Lu H."/>
            <person name="Wang Q."/>
            <person name="Cui N."/>
            <person name="Li J."/>
            <person name="Chen X."/>
            <person name="Luo L."/>
            <person name="Yu J."/>
            <person name="Kang L."/>
            <person name="Cui F."/>
        </authorList>
    </citation>
    <scope>NUCLEOTIDE SEQUENCE [LARGE SCALE GENOMIC DNA]</scope>
    <source>
        <strain evidence="23">Lst14</strain>
    </source>
</reference>
<gene>
    <name evidence="23" type="ORF">LSTR_LSTR001320</name>
</gene>
<dbReference type="InParanoid" id="A0A482XFR4"/>
<feature type="domain" description="WHEP-TRS" evidence="22">
    <location>
        <begin position="920"/>
        <end position="976"/>
    </location>
</feature>
<dbReference type="FunCoup" id="A0A482XFR4">
    <property type="interactions" value="1318"/>
</dbReference>
<dbReference type="InterPro" id="IPR017449">
    <property type="entry name" value="Pro-tRNA_synth_II"/>
</dbReference>
<feature type="region of interest" description="Disordered" evidence="19">
    <location>
        <begin position="1125"/>
        <end position="1144"/>
    </location>
</feature>
<dbReference type="Pfam" id="PF14497">
    <property type="entry name" value="GST_C_3"/>
    <property type="match status" value="1"/>
</dbReference>
<evidence type="ECO:0000256" key="8">
    <source>
        <dbReference type="ARBA" id="ARBA00022833"/>
    </source>
</evidence>
<dbReference type="PANTHER" id="PTHR43382:SF2">
    <property type="entry name" value="BIFUNCTIONAL GLUTAMATE_PROLINE--TRNA LIGASE"/>
    <property type="match status" value="1"/>
</dbReference>
<dbReference type="GO" id="GO:0046872">
    <property type="term" value="F:metal ion binding"/>
    <property type="evidence" value="ECO:0007669"/>
    <property type="project" value="UniProtKB-KW"/>
</dbReference>
<dbReference type="PROSITE" id="PS50862">
    <property type="entry name" value="AA_TRNA_LIGASE_II"/>
    <property type="match status" value="1"/>
</dbReference>
<keyword evidence="4" id="KW-0597">Phosphoprotein</keyword>
<dbReference type="STRING" id="195883.A0A482XFR4"/>
<dbReference type="EMBL" id="QKKF02010473">
    <property type="protein sequence ID" value="RZF44562.1"/>
    <property type="molecule type" value="Genomic_DNA"/>
</dbReference>